<dbReference type="GO" id="GO:0005634">
    <property type="term" value="C:nucleus"/>
    <property type="evidence" value="ECO:0007669"/>
    <property type="project" value="UniProtKB-SubCell"/>
</dbReference>
<keyword evidence="15" id="KW-0206">Cytoskeleton</keyword>
<dbReference type="OrthoDB" id="433738at2759"/>
<name>A0A4Y2NDN8_ARAVE</name>
<dbReference type="InterPro" id="IPR001179">
    <property type="entry name" value="PPIase_FKBP_dom"/>
</dbReference>
<keyword evidence="17" id="KW-0539">Nucleus</keyword>
<proteinExistence type="predicted"/>
<evidence type="ECO:0000256" key="12">
    <source>
        <dbReference type="ARBA" id="ARBA00022990"/>
    </source>
</evidence>
<evidence type="ECO:0000256" key="18">
    <source>
        <dbReference type="PROSITE-ProRule" id="PRU00277"/>
    </source>
</evidence>
<keyword evidence="14" id="KW-0496">Mitochondrion</keyword>
<evidence type="ECO:0000256" key="3">
    <source>
        <dbReference type="ARBA" id="ARBA00004173"/>
    </source>
</evidence>
<evidence type="ECO:0000256" key="15">
    <source>
        <dbReference type="ARBA" id="ARBA00023212"/>
    </source>
</evidence>
<feature type="repeat" description="TPR" evidence="19">
    <location>
        <begin position="374"/>
        <end position="407"/>
    </location>
</feature>
<comment type="subcellular location">
    <subcellularLocation>
        <location evidence="4">Cytoplasm</location>
        <location evidence="4">Cytoskeleton</location>
    </subcellularLocation>
    <subcellularLocation>
        <location evidence="5">Cytoplasm</location>
        <location evidence="5">Cytosol</location>
    </subcellularLocation>
    <subcellularLocation>
        <location evidence="3">Mitochondrion</location>
    </subcellularLocation>
    <subcellularLocation>
        <location evidence="2">Nucleus</location>
    </subcellularLocation>
</comment>
<keyword evidence="9" id="KW-0493">Microtubule</keyword>
<dbReference type="Gene3D" id="1.25.40.10">
    <property type="entry name" value="Tetratricopeptide repeat domain"/>
    <property type="match status" value="1"/>
</dbReference>
<dbReference type="PANTHER" id="PTHR46512:SF9">
    <property type="entry name" value="PEPTIDYLPROLYL ISOMERASE"/>
    <property type="match status" value="1"/>
</dbReference>
<dbReference type="Gene3D" id="3.10.50.40">
    <property type="match status" value="2"/>
</dbReference>
<evidence type="ECO:0000256" key="1">
    <source>
        <dbReference type="ARBA" id="ARBA00000971"/>
    </source>
</evidence>
<feature type="repeat" description="TPR" evidence="19">
    <location>
        <begin position="340"/>
        <end position="373"/>
    </location>
</feature>
<dbReference type="GO" id="GO:0003755">
    <property type="term" value="F:peptidyl-prolyl cis-trans isomerase activity"/>
    <property type="evidence" value="ECO:0007669"/>
    <property type="project" value="UniProtKB-KW"/>
</dbReference>
<keyword evidence="16 18" id="KW-0413">Isomerase</keyword>
<gene>
    <name evidence="22" type="primary">FKBP4_3</name>
    <name evidence="22" type="ORF">AVEN_54313_1</name>
</gene>
<dbReference type="PROSITE" id="PS50059">
    <property type="entry name" value="FKBP_PPIASE"/>
    <property type="match status" value="2"/>
</dbReference>
<accession>A0A4Y2NDN8</accession>
<keyword evidence="11 19" id="KW-0802">TPR repeat</keyword>
<evidence type="ECO:0000256" key="20">
    <source>
        <dbReference type="SAM" id="MobiDB-lite"/>
    </source>
</evidence>
<dbReference type="InterPro" id="IPR013105">
    <property type="entry name" value="TPR_2"/>
</dbReference>
<protein>
    <recommendedName>
        <fullName evidence="18">peptidylprolyl isomerase</fullName>
        <ecNumber evidence="18">5.2.1.8</ecNumber>
    </recommendedName>
</protein>
<keyword evidence="12" id="KW-0007">Acetylation</keyword>
<dbReference type="PROSITE" id="PS50005">
    <property type="entry name" value="TPR"/>
    <property type="match status" value="2"/>
</dbReference>
<feature type="region of interest" description="Disordered" evidence="20">
    <location>
        <begin position="442"/>
        <end position="479"/>
    </location>
</feature>
<dbReference type="FunFam" id="3.10.50.40:FF:000013">
    <property type="entry name" value="Peptidylprolyl isomerase"/>
    <property type="match status" value="1"/>
</dbReference>
<evidence type="ECO:0000256" key="16">
    <source>
        <dbReference type="ARBA" id="ARBA00023235"/>
    </source>
</evidence>
<dbReference type="InterPro" id="IPR011990">
    <property type="entry name" value="TPR-like_helical_dom_sf"/>
</dbReference>
<evidence type="ECO:0000256" key="7">
    <source>
        <dbReference type="ARBA" id="ARBA00022490"/>
    </source>
</evidence>
<keyword evidence="8" id="KW-0597">Phosphoprotein</keyword>
<evidence type="ECO:0000256" key="17">
    <source>
        <dbReference type="ARBA" id="ARBA00023242"/>
    </source>
</evidence>
<feature type="domain" description="PPIase FKBP-type" evidence="21">
    <location>
        <begin position="71"/>
        <end position="159"/>
    </location>
</feature>
<dbReference type="Pfam" id="PF00254">
    <property type="entry name" value="FKBP_C"/>
    <property type="match status" value="2"/>
</dbReference>
<dbReference type="InterPro" id="IPR050754">
    <property type="entry name" value="FKBP4/5/8-like"/>
</dbReference>
<evidence type="ECO:0000256" key="9">
    <source>
        <dbReference type="ARBA" id="ARBA00022701"/>
    </source>
</evidence>
<dbReference type="FunFam" id="3.10.50.40:FF:000025">
    <property type="entry name" value="Peptidylprolyl isomerase"/>
    <property type="match status" value="1"/>
</dbReference>
<dbReference type="GO" id="GO:0005739">
    <property type="term" value="C:mitochondrion"/>
    <property type="evidence" value="ECO:0007669"/>
    <property type="project" value="UniProtKB-SubCell"/>
</dbReference>
<organism evidence="22 23">
    <name type="scientific">Araneus ventricosus</name>
    <name type="common">Orbweaver spider</name>
    <name type="synonym">Epeira ventricosa</name>
    <dbReference type="NCBI Taxonomy" id="182803"/>
    <lineage>
        <taxon>Eukaryota</taxon>
        <taxon>Metazoa</taxon>
        <taxon>Ecdysozoa</taxon>
        <taxon>Arthropoda</taxon>
        <taxon>Chelicerata</taxon>
        <taxon>Arachnida</taxon>
        <taxon>Araneae</taxon>
        <taxon>Araneomorphae</taxon>
        <taxon>Entelegynae</taxon>
        <taxon>Araneoidea</taxon>
        <taxon>Araneidae</taxon>
        <taxon>Araneus</taxon>
    </lineage>
</organism>
<feature type="compositionally biased region" description="Low complexity" evidence="20">
    <location>
        <begin position="447"/>
        <end position="458"/>
    </location>
</feature>
<comment type="catalytic activity">
    <reaction evidence="1 18">
        <text>[protein]-peptidylproline (omega=180) = [protein]-peptidylproline (omega=0)</text>
        <dbReference type="Rhea" id="RHEA:16237"/>
        <dbReference type="Rhea" id="RHEA-COMP:10747"/>
        <dbReference type="Rhea" id="RHEA-COMP:10748"/>
        <dbReference type="ChEBI" id="CHEBI:83833"/>
        <dbReference type="ChEBI" id="CHEBI:83834"/>
        <dbReference type="EC" id="5.2.1.8"/>
    </reaction>
</comment>
<evidence type="ECO:0000256" key="4">
    <source>
        <dbReference type="ARBA" id="ARBA00004245"/>
    </source>
</evidence>
<evidence type="ECO:0000256" key="6">
    <source>
        <dbReference type="ARBA" id="ARBA00022481"/>
    </source>
</evidence>
<dbReference type="EMBL" id="BGPR01008764">
    <property type="protein sequence ID" value="GBN35926.1"/>
    <property type="molecule type" value="Genomic_DNA"/>
</dbReference>
<evidence type="ECO:0000256" key="13">
    <source>
        <dbReference type="ARBA" id="ARBA00023110"/>
    </source>
</evidence>
<dbReference type="Pfam" id="PF07719">
    <property type="entry name" value="TPR_2"/>
    <property type="match status" value="1"/>
</dbReference>
<evidence type="ECO:0000256" key="10">
    <source>
        <dbReference type="ARBA" id="ARBA00022737"/>
    </source>
</evidence>
<keyword evidence="6" id="KW-0488">Methylation</keyword>
<keyword evidence="23" id="KW-1185">Reference proteome</keyword>
<evidence type="ECO:0000313" key="22">
    <source>
        <dbReference type="EMBL" id="GBN35926.1"/>
    </source>
</evidence>
<evidence type="ECO:0000256" key="5">
    <source>
        <dbReference type="ARBA" id="ARBA00004514"/>
    </source>
</evidence>
<keyword evidence="7" id="KW-0963">Cytoplasm</keyword>
<sequence>MELLILVFTVYVEGSKTQFVYFIMSVEVEKMESQETYTPGVNAVDISPNQDKGVLKEIITAGEGDETPCKGNKVFVHYTGKLLDGTKFDSSVDRGEMFEFTLGKGEVIKAWDIGVATMKKGEKCILYCHPDYAYGSKGSPPKIPENATLVFEVELFKWQMEDISSDKDNGILRSIITEGEGYITPGEGSNVEVHLVGKYNGKQFEERDVKFELGEGCEASVVEGIETALKKFKKGEQSKIILAPKYAWGSTGNSDFDIPPNATVEYEVTLKSFEKEKESWNMTLEEKLEQAEISKRKGTSYFLNNKFELALKQYQKILSYLQYESEAEGENKTRKDNLVCAGHLNVAACYLKMEKFGDVIEHSEKALEIQPKNPKGHFRRGKAYISLQEFEKAKENFMRVLEYDPSNSAAKKIITVCNANLKKQLEKEKKMYQNIFRKMAEERENEAAASASSENQNNTVNEKMETDDEKQAAHETVSV</sequence>
<evidence type="ECO:0000256" key="11">
    <source>
        <dbReference type="ARBA" id="ARBA00022803"/>
    </source>
</evidence>
<dbReference type="SUPFAM" id="SSF48452">
    <property type="entry name" value="TPR-like"/>
    <property type="match status" value="1"/>
</dbReference>
<dbReference type="AlphaFoldDB" id="A0A4Y2NDN8"/>
<evidence type="ECO:0000313" key="23">
    <source>
        <dbReference type="Proteomes" id="UP000499080"/>
    </source>
</evidence>
<dbReference type="InterPro" id="IPR019734">
    <property type="entry name" value="TPR_rpt"/>
</dbReference>
<dbReference type="SUPFAM" id="SSF54534">
    <property type="entry name" value="FKBP-like"/>
    <property type="match status" value="2"/>
</dbReference>
<evidence type="ECO:0000256" key="19">
    <source>
        <dbReference type="PROSITE-ProRule" id="PRU00339"/>
    </source>
</evidence>
<dbReference type="GO" id="GO:0005829">
    <property type="term" value="C:cytosol"/>
    <property type="evidence" value="ECO:0007669"/>
    <property type="project" value="UniProtKB-SubCell"/>
</dbReference>
<dbReference type="SMART" id="SM00028">
    <property type="entry name" value="TPR"/>
    <property type="match status" value="3"/>
</dbReference>
<evidence type="ECO:0000256" key="8">
    <source>
        <dbReference type="ARBA" id="ARBA00022553"/>
    </source>
</evidence>
<evidence type="ECO:0000259" key="21">
    <source>
        <dbReference type="PROSITE" id="PS50059"/>
    </source>
</evidence>
<dbReference type="GO" id="GO:0005874">
    <property type="term" value="C:microtubule"/>
    <property type="evidence" value="ECO:0007669"/>
    <property type="project" value="UniProtKB-KW"/>
</dbReference>
<keyword evidence="10" id="KW-0677">Repeat</keyword>
<evidence type="ECO:0000256" key="2">
    <source>
        <dbReference type="ARBA" id="ARBA00004123"/>
    </source>
</evidence>
<dbReference type="EC" id="5.2.1.8" evidence="18"/>
<dbReference type="InterPro" id="IPR046357">
    <property type="entry name" value="PPIase_dom_sf"/>
</dbReference>
<keyword evidence="13 18" id="KW-0697">Rotamase</keyword>
<dbReference type="Proteomes" id="UP000499080">
    <property type="component" value="Unassembled WGS sequence"/>
</dbReference>
<comment type="caution">
    <text evidence="22">The sequence shown here is derived from an EMBL/GenBank/DDBJ whole genome shotgun (WGS) entry which is preliminary data.</text>
</comment>
<evidence type="ECO:0000256" key="14">
    <source>
        <dbReference type="ARBA" id="ARBA00023128"/>
    </source>
</evidence>
<reference evidence="22 23" key="1">
    <citation type="journal article" date="2019" name="Sci. Rep.">
        <title>Orb-weaving spider Araneus ventricosus genome elucidates the spidroin gene catalogue.</title>
        <authorList>
            <person name="Kono N."/>
            <person name="Nakamura H."/>
            <person name="Ohtoshi R."/>
            <person name="Moran D.A.P."/>
            <person name="Shinohara A."/>
            <person name="Yoshida Y."/>
            <person name="Fujiwara M."/>
            <person name="Mori M."/>
            <person name="Tomita M."/>
            <person name="Arakawa K."/>
        </authorList>
    </citation>
    <scope>NUCLEOTIDE SEQUENCE [LARGE SCALE GENOMIC DNA]</scope>
</reference>
<feature type="domain" description="PPIase FKBP-type" evidence="21">
    <location>
        <begin position="188"/>
        <end position="274"/>
    </location>
</feature>
<dbReference type="FunFam" id="1.25.40.10:FF:000008">
    <property type="entry name" value="Peptidylprolyl isomerase"/>
    <property type="match status" value="1"/>
</dbReference>
<dbReference type="PANTHER" id="PTHR46512">
    <property type="entry name" value="PEPTIDYLPROLYL ISOMERASE"/>
    <property type="match status" value="1"/>
</dbReference>